<dbReference type="CDD" id="cd03801">
    <property type="entry name" value="GT4_PimA-like"/>
    <property type="match status" value="1"/>
</dbReference>
<feature type="domain" description="Glycosyl transferase family 1" evidence="1">
    <location>
        <begin position="192"/>
        <end position="356"/>
    </location>
</feature>
<dbReference type="InterPro" id="IPR028098">
    <property type="entry name" value="Glyco_trans_4-like_N"/>
</dbReference>
<dbReference type="GeneID" id="300266116"/>
<gene>
    <name evidence="3" type="ORF">SAMN05216409_103219</name>
</gene>
<evidence type="ECO:0000313" key="4">
    <source>
        <dbReference type="Proteomes" id="UP000183210"/>
    </source>
</evidence>
<dbReference type="AlphaFoldDB" id="A0A9X8QID3"/>
<reference evidence="3 4" key="1">
    <citation type="submission" date="2016-10" db="EMBL/GenBank/DDBJ databases">
        <authorList>
            <person name="Varghese N."/>
            <person name="Submissions S."/>
        </authorList>
    </citation>
    <scope>NUCLEOTIDE SEQUENCE [LARGE SCALE GENOMIC DNA]</scope>
    <source>
        <strain evidence="3 4">LMG 21974</strain>
    </source>
</reference>
<dbReference type="GO" id="GO:1901135">
    <property type="term" value="P:carbohydrate derivative metabolic process"/>
    <property type="evidence" value="ECO:0007669"/>
    <property type="project" value="UniProtKB-ARBA"/>
</dbReference>
<feature type="domain" description="Glycosyltransferase subfamily 4-like N-terminal" evidence="2">
    <location>
        <begin position="32"/>
        <end position="184"/>
    </location>
</feature>
<dbReference type="Gene3D" id="3.40.50.2000">
    <property type="entry name" value="Glycogen Phosphorylase B"/>
    <property type="match status" value="2"/>
</dbReference>
<accession>A0A9X8QID3</accession>
<evidence type="ECO:0000313" key="3">
    <source>
        <dbReference type="EMBL" id="SEQ00516.1"/>
    </source>
</evidence>
<name>A0A9X8QID3_9PSED</name>
<protein>
    <submittedName>
        <fullName evidence="3">Glycosyltransferase involved in cell wall bisynthesis</fullName>
    </submittedName>
</protein>
<comment type="caution">
    <text evidence="3">The sequence shown here is derived from an EMBL/GenBank/DDBJ whole genome shotgun (WGS) entry which is preliminary data.</text>
</comment>
<evidence type="ECO:0000259" key="1">
    <source>
        <dbReference type="Pfam" id="PF00534"/>
    </source>
</evidence>
<dbReference type="PANTHER" id="PTHR12526:SF630">
    <property type="entry name" value="GLYCOSYLTRANSFERASE"/>
    <property type="match status" value="1"/>
</dbReference>
<dbReference type="GO" id="GO:0016757">
    <property type="term" value="F:glycosyltransferase activity"/>
    <property type="evidence" value="ECO:0007669"/>
    <property type="project" value="InterPro"/>
</dbReference>
<dbReference type="SUPFAM" id="SSF53756">
    <property type="entry name" value="UDP-Glycosyltransferase/glycogen phosphorylase"/>
    <property type="match status" value="1"/>
</dbReference>
<dbReference type="Proteomes" id="UP000183210">
    <property type="component" value="Unassembled WGS sequence"/>
</dbReference>
<dbReference type="Pfam" id="PF13439">
    <property type="entry name" value="Glyco_transf_4"/>
    <property type="match status" value="1"/>
</dbReference>
<dbReference type="InterPro" id="IPR001296">
    <property type="entry name" value="Glyco_trans_1"/>
</dbReference>
<dbReference type="PANTHER" id="PTHR12526">
    <property type="entry name" value="GLYCOSYLTRANSFERASE"/>
    <property type="match status" value="1"/>
</dbReference>
<dbReference type="RefSeq" id="WP_074823097.1">
    <property type="nucleotide sequence ID" value="NZ_FOEV01000003.1"/>
</dbReference>
<sequence length="389" mass="43882">MNSLARHQRIKVLQLQPDYNVKDHDFSDLAEQIVKCLPSERFEVVSAFLKGKPKHGQPISKADKSFYFEFNDGHLKGTRLRALWRLYKFCRDEKFDVVICNRFKPVNMMLTLNRWLKIPVCIGIAHGFGEYDRLYRRKQVKRMVNDSWRFVGVSPAVKDYLIGCRCGFTELNTVAITNAIDTDQAEKLQLTREEARRQLGLPDHARIIGALGRLVPVKGHVYLIKAFANISTLFPDAHLSIIGGGREEETLSKEAEKLGLSERIHLHGMLPDALKYVKAFDIWAMPSLREGLGLALLEGMSGKLPVIGSDIPAMAPLISGAGGIAVPPADVESLSKALEEYLNFTDEQLRAKGEKAYKYLCTEHSITIFREQYLRLIESALIKAGKLDE</sequence>
<organism evidence="3 4">
    <name type="scientific">Pseudomonas lutea</name>
    <dbReference type="NCBI Taxonomy" id="243924"/>
    <lineage>
        <taxon>Bacteria</taxon>
        <taxon>Pseudomonadati</taxon>
        <taxon>Pseudomonadota</taxon>
        <taxon>Gammaproteobacteria</taxon>
        <taxon>Pseudomonadales</taxon>
        <taxon>Pseudomonadaceae</taxon>
        <taxon>Pseudomonas</taxon>
    </lineage>
</organism>
<evidence type="ECO:0000259" key="2">
    <source>
        <dbReference type="Pfam" id="PF13439"/>
    </source>
</evidence>
<proteinExistence type="predicted"/>
<dbReference type="EMBL" id="FOEV01000003">
    <property type="protein sequence ID" value="SEQ00516.1"/>
    <property type="molecule type" value="Genomic_DNA"/>
</dbReference>
<dbReference type="Pfam" id="PF00534">
    <property type="entry name" value="Glycos_transf_1"/>
    <property type="match status" value="1"/>
</dbReference>